<reference evidence="1 2" key="1">
    <citation type="journal article" date="2016" name="Genome Announc.">
        <title>Genome Sequence of Madurella mycetomatis mm55, Isolated from a Human Mycetoma Case in Sudan.</title>
        <authorList>
            <person name="Smit S."/>
            <person name="Derks M.F."/>
            <person name="Bervoets S."/>
            <person name="Fahal A."/>
            <person name="van Leeuwen W."/>
            <person name="van Belkum A."/>
            <person name="van de Sande W.W."/>
        </authorList>
    </citation>
    <scope>NUCLEOTIDE SEQUENCE [LARGE SCALE GENOMIC DNA]</scope>
    <source>
        <strain evidence="2">mm55</strain>
    </source>
</reference>
<accession>A0A175WCH3</accession>
<dbReference type="STRING" id="100816.A0A175WCH3"/>
<dbReference type="VEuPathDB" id="FungiDB:MMYC01_202076"/>
<dbReference type="EMBL" id="LCTW02000048">
    <property type="protein sequence ID" value="KXX80880.1"/>
    <property type="molecule type" value="Genomic_DNA"/>
</dbReference>
<dbReference type="Proteomes" id="UP000078237">
    <property type="component" value="Unassembled WGS sequence"/>
</dbReference>
<dbReference type="AlphaFoldDB" id="A0A175WCH3"/>
<sequence>MPEVKYFAKMRMVRNESVVFKQELKSIFDLSRPLADEFAGAHRLPMPIDFNPGDRILIYPCHRDTLLDLMRAGLDYPPAEQKKVLRYLGEAIQEFHTKDWPHLGSKKEAQIRA</sequence>
<name>A0A175WCH3_9PEZI</name>
<evidence type="ECO:0000313" key="2">
    <source>
        <dbReference type="Proteomes" id="UP000078237"/>
    </source>
</evidence>
<organism evidence="1 2">
    <name type="scientific">Madurella mycetomatis</name>
    <dbReference type="NCBI Taxonomy" id="100816"/>
    <lineage>
        <taxon>Eukaryota</taxon>
        <taxon>Fungi</taxon>
        <taxon>Dikarya</taxon>
        <taxon>Ascomycota</taxon>
        <taxon>Pezizomycotina</taxon>
        <taxon>Sordariomycetes</taxon>
        <taxon>Sordariomycetidae</taxon>
        <taxon>Sordariales</taxon>
        <taxon>Sordariales incertae sedis</taxon>
        <taxon>Madurella</taxon>
    </lineage>
</organism>
<evidence type="ECO:0000313" key="1">
    <source>
        <dbReference type="EMBL" id="KXX80880.1"/>
    </source>
</evidence>
<protein>
    <recommendedName>
        <fullName evidence="3">Aminoglycoside phosphotransferase domain-containing protein</fullName>
    </recommendedName>
</protein>
<evidence type="ECO:0008006" key="3">
    <source>
        <dbReference type="Google" id="ProtNLM"/>
    </source>
</evidence>
<keyword evidence="2" id="KW-1185">Reference proteome</keyword>
<comment type="caution">
    <text evidence="1">The sequence shown here is derived from an EMBL/GenBank/DDBJ whole genome shotgun (WGS) entry which is preliminary data.</text>
</comment>
<gene>
    <name evidence="1" type="ORF">MMYC01_202076</name>
</gene>
<proteinExistence type="predicted"/>
<dbReference type="OrthoDB" id="10252171at2759"/>